<dbReference type="Gene3D" id="3.40.630.30">
    <property type="match status" value="1"/>
</dbReference>
<sequence length="157" mass="16799">MADIALVPLRMEHVAAVLDLGYRVYDTSVKPYTSWSLSAMAHHLDSTEPACWAALDGDVDAARLAGFVLGSMGFDQRTDWGNLEWIATDPDYRGRGIAGRLVEACCESLVKAGATAVVTDVESRNAASATLMKRHGFREGVTVTLFVRDAPPAADGA</sequence>
<evidence type="ECO:0000259" key="1">
    <source>
        <dbReference type="PROSITE" id="PS51186"/>
    </source>
</evidence>
<dbReference type="InterPro" id="IPR016181">
    <property type="entry name" value="Acyl_CoA_acyltransferase"/>
</dbReference>
<dbReference type="RefSeq" id="WP_381829702.1">
    <property type="nucleotide sequence ID" value="NZ_JBHTCF010000004.1"/>
</dbReference>
<accession>A0ABW2JGM9</accession>
<proteinExistence type="predicted"/>
<protein>
    <submittedName>
        <fullName evidence="2">GNAT family N-acetyltransferase</fullName>
        <ecNumber evidence="2">2.3.1.-</ecNumber>
    </submittedName>
</protein>
<gene>
    <name evidence="2" type="ORF">ACFQVC_11430</name>
</gene>
<dbReference type="PROSITE" id="PS51186">
    <property type="entry name" value="GNAT"/>
    <property type="match status" value="1"/>
</dbReference>
<dbReference type="CDD" id="cd04301">
    <property type="entry name" value="NAT_SF"/>
    <property type="match status" value="1"/>
</dbReference>
<comment type="caution">
    <text evidence="2">The sequence shown here is derived from an EMBL/GenBank/DDBJ whole genome shotgun (WGS) entry which is preliminary data.</text>
</comment>
<organism evidence="2 3">
    <name type="scientific">Streptomyces monticola</name>
    <dbReference type="NCBI Taxonomy" id="2666263"/>
    <lineage>
        <taxon>Bacteria</taxon>
        <taxon>Bacillati</taxon>
        <taxon>Actinomycetota</taxon>
        <taxon>Actinomycetes</taxon>
        <taxon>Kitasatosporales</taxon>
        <taxon>Streptomycetaceae</taxon>
        <taxon>Streptomyces</taxon>
    </lineage>
</organism>
<name>A0ABW2JGM9_9ACTN</name>
<dbReference type="SUPFAM" id="SSF55729">
    <property type="entry name" value="Acyl-CoA N-acyltransferases (Nat)"/>
    <property type="match status" value="1"/>
</dbReference>
<reference evidence="3" key="1">
    <citation type="journal article" date="2019" name="Int. J. Syst. Evol. Microbiol.">
        <title>The Global Catalogue of Microorganisms (GCM) 10K type strain sequencing project: providing services to taxonomists for standard genome sequencing and annotation.</title>
        <authorList>
            <consortium name="The Broad Institute Genomics Platform"/>
            <consortium name="The Broad Institute Genome Sequencing Center for Infectious Disease"/>
            <person name="Wu L."/>
            <person name="Ma J."/>
        </authorList>
    </citation>
    <scope>NUCLEOTIDE SEQUENCE [LARGE SCALE GENOMIC DNA]</scope>
    <source>
        <strain evidence="3">SYNS20</strain>
    </source>
</reference>
<keyword evidence="3" id="KW-1185">Reference proteome</keyword>
<dbReference type="GO" id="GO:0016746">
    <property type="term" value="F:acyltransferase activity"/>
    <property type="evidence" value="ECO:0007669"/>
    <property type="project" value="UniProtKB-KW"/>
</dbReference>
<dbReference type="Pfam" id="PF00583">
    <property type="entry name" value="Acetyltransf_1"/>
    <property type="match status" value="1"/>
</dbReference>
<dbReference type="EMBL" id="JBHTCF010000004">
    <property type="protein sequence ID" value="MFC7304829.1"/>
    <property type="molecule type" value="Genomic_DNA"/>
</dbReference>
<evidence type="ECO:0000313" key="2">
    <source>
        <dbReference type="EMBL" id="MFC7304829.1"/>
    </source>
</evidence>
<dbReference type="InterPro" id="IPR000182">
    <property type="entry name" value="GNAT_dom"/>
</dbReference>
<evidence type="ECO:0000313" key="3">
    <source>
        <dbReference type="Proteomes" id="UP001596523"/>
    </source>
</evidence>
<keyword evidence="2" id="KW-0012">Acyltransferase</keyword>
<dbReference type="EC" id="2.3.1.-" evidence="2"/>
<dbReference type="Proteomes" id="UP001596523">
    <property type="component" value="Unassembled WGS sequence"/>
</dbReference>
<keyword evidence="2" id="KW-0808">Transferase</keyword>
<feature type="domain" description="N-acetyltransferase" evidence="1">
    <location>
        <begin position="4"/>
        <end position="157"/>
    </location>
</feature>